<name>A0ABU5EA12_9PROT</name>
<dbReference type="InterPro" id="IPR006143">
    <property type="entry name" value="RND_pump_MFP"/>
</dbReference>
<dbReference type="PANTHER" id="PTHR30469">
    <property type="entry name" value="MULTIDRUG RESISTANCE PROTEIN MDTA"/>
    <property type="match status" value="1"/>
</dbReference>
<evidence type="ECO:0000259" key="6">
    <source>
        <dbReference type="Pfam" id="PF25917"/>
    </source>
</evidence>
<evidence type="ECO:0000256" key="1">
    <source>
        <dbReference type="ARBA" id="ARBA00004196"/>
    </source>
</evidence>
<feature type="coiled-coil region" evidence="5">
    <location>
        <begin position="96"/>
        <end position="128"/>
    </location>
</feature>
<evidence type="ECO:0000259" key="8">
    <source>
        <dbReference type="Pfam" id="PF25967"/>
    </source>
</evidence>
<evidence type="ECO:0000256" key="2">
    <source>
        <dbReference type="ARBA" id="ARBA00009477"/>
    </source>
</evidence>
<dbReference type="Gene3D" id="2.40.420.20">
    <property type="match status" value="1"/>
</dbReference>
<evidence type="ECO:0000313" key="9">
    <source>
        <dbReference type="EMBL" id="MDY0882986.1"/>
    </source>
</evidence>
<gene>
    <name evidence="9" type="ORF">SMD27_09030</name>
</gene>
<keyword evidence="3" id="KW-0813">Transport</keyword>
<evidence type="ECO:0000313" key="10">
    <source>
        <dbReference type="Proteomes" id="UP001279642"/>
    </source>
</evidence>
<reference evidence="9 10" key="1">
    <citation type="journal article" date="2016" name="Antonie Van Leeuwenhoek">
        <title>Dongia soli sp. nov., isolated from soil from Dokdo, Korea.</title>
        <authorList>
            <person name="Kim D.U."/>
            <person name="Lee H."/>
            <person name="Kim H."/>
            <person name="Kim S.G."/>
            <person name="Ka J.O."/>
        </authorList>
    </citation>
    <scope>NUCLEOTIDE SEQUENCE [LARGE SCALE GENOMIC DNA]</scope>
    <source>
        <strain evidence="9 10">D78</strain>
    </source>
</reference>
<dbReference type="InterPro" id="IPR058627">
    <property type="entry name" value="MdtA-like_C"/>
</dbReference>
<organism evidence="9 10">
    <name type="scientific">Dongia soli</name>
    <dbReference type="NCBI Taxonomy" id="600628"/>
    <lineage>
        <taxon>Bacteria</taxon>
        <taxon>Pseudomonadati</taxon>
        <taxon>Pseudomonadota</taxon>
        <taxon>Alphaproteobacteria</taxon>
        <taxon>Rhodospirillales</taxon>
        <taxon>Dongiaceae</taxon>
        <taxon>Dongia</taxon>
    </lineage>
</organism>
<evidence type="ECO:0000259" key="7">
    <source>
        <dbReference type="Pfam" id="PF25954"/>
    </source>
</evidence>
<comment type="caution">
    <text evidence="9">The sequence shown here is derived from an EMBL/GenBank/DDBJ whole genome shotgun (WGS) entry which is preliminary data.</text>
</comment>
<comment type="similarity">
    <text evidence="2">Belongs to the membrane fusion protein (MFP) (TC 8.A.1) family.</text>
</comment>
<dbReference type="Proteomes" id="UP001279642">
    <property type="component" value="Unassembled WGS sequence"/>
</dbReference>
<dbReference type="NCBIfam" id="TIGR01730">
    <property type="entry name" value="RND_mfp"/>
    <property type="match status" value="1"/>
</dbReference>
<dbReference type="Pfam" id="PF25917">
    <property type="entry name" value="BSH_RND"/>
    <property type="match status" value="1"/>
</dbReference>
<dbReference type="Pfam" id="PF25954">
    <property type="entry name" value="Beta-barrel_RND_2"/>
    <property type="match status" value="1"/>
</dbReference>
<dbReference type="SUPFAM" id="SSF111369">
    <property type="entry name" value="HlyD-like secretion proteins"/>
    <property type="match status" value="1"/>
</dbReference>
<feature type="domain" description="Multidrug resistance protein MdtA-like C-terminal permuted SH3" evidence="8">
    <location>
        <begin position="282"/>
        <end position="345"/>
    </location>
</feature>
<dbReference type="Pfam" id="PF25967">
    <property type="entry name" value="RND-MFP_C"/>
    <property type="match status" value="1"/>
</dbReference>
<dbReference type="Gene3D" id="6.10.140.1990">
    <property type="match status" value="1"/>
</dbReference>
<evidence type="ECO:0000256" key="5">
    <source>
        <dbReference type="SAM" id="Coils"/>
    </source>
</evidence>
<proteinExistence type="inferred from homology"/>
<evidence type="ECO:0000256" key="4">
    <source>
        <dbReference type="ARBA" id="ARBA00023054"/>
    </source>
</evidence>
<evidence type="ECO:0000256" key="3">
    <source>
        <dbReference type="ARBA" id="ARBA00022448"/>
    </source>
</evidence>
<feature type="domain" description="Multidrug resistance protein MdtA-like barrel-sandwich hybrid" evidence="6">
    <location>
        <begin position="69"/>
        <end position="189"/>
    </location>
</feature>
<keyword evidence="4 5" id="KW-0175">Coiled coil</keyword>
<dbReference type="InterPro" id="IPR058792">
    <property type="entry name" value="Beta-barrel_RND_2"/>
</dbReference>
<keyword evidence="10" id="KW-1185">Reference proteome</keyword>
<accession>A0ABU5EA12</accession>
<comment type="subcellular location">
    <subcellularLocation>
        <location evidence="1">Cell envelope</location>
    </subcellularLocation>
</comment>
<dbReference type="Gene3D" id="2.40.30.170">
    <property type="match status" value="1"/>
</dbReference>
<feature type="domain" description="CusB-like beta-barrel" evidence="7">
    <location>
        <begin position="201"/>
        <end position="272"/>
    </location>
</feature>
<dbReference type="EMBL" id="JAXCLW010000002">
    <property type="protein sequence ID" value="MDY0882986.1"/>
    <property type="molecule type" value="Genomic_DNA"/>
</dbReference>
<dbReference type="RefSeq" id="WP_320508042.1">
    <property type="nucleotide sequence ID" value="NZ_JAXCLW010000002.1"/>
</dbReference>
<dbReference type="InterPro" id="IPR058625">
    <property type="entry name" value="MdtA-like_BSH"/>
</dbReference>
<dbReference type="PANTHER" id="PTHR30469:SF11">
    <property type="entry name" value="BLL4320 PROTEIN"/>
    <property type="match status" value="1"/>
</dbReference>
<sequence>MKKLVFVLLGCAIVFGGIFGFLAYKNKMAAEFMANMPIPAIPVTATKATQQNWPRTVPAIGVMEAQHGVDVSTEVAGTVQNILFESGNRVAKGDLLVQLDAEVEQAELRSVQAQLDLAQSDVRRARALAPNKTISISALDKAESDAKVAAAAVGRLTAVIAKKTIVAPFDGMLGIRRINLGQYLDPGTPIVNLQDLSAMLVNFGVSQRVLSDIHVGQPIRMATDSYPGRIFEGKVTTIAPLIDDRTGMVAIQGRFENADGSLRPGMFARLDIILPDMQQTTIVPQTAVSYSLYGNALYVINRSKNEKGEEIATVERAMVETGARRGNWVIVTKGISPGAEIVTSGQLKLTNGAHVTVTESEVLTPPQTLPLE</sequence>
<protein>
    <submittedName>
        <fullName evidence="9">Efflux RND transporter periplasmic adaptor subunit</fullName>
    </submittedName>
</protein>
<dbReference type="Gene3D" id="2.40.50.100">
    <property type="match status" value="1"/>
</dbReference>
<dbReference type="InterPro" id="IPR030190">
    <property type="entry name" value="MacA_alpha-hairpin_sf"/>
</dbReference>